<keyword evidence="1" id="KW-0472">Membrane</keyword>
<evidence type="ECO:0000256" key="1">
    <source>
        <dbReference type="SAM" id="Phobius"/>
    </source>
</evidence>
<keyword evidence="1" id="KW-0812">Transmembrane</keyword>
<dbReference type="PANTHER" id="PTHR40761:SF1">
    <property type="entry name" value="CONSERVED INTEGRAL MEMBRANE ALANINE VALINE AND LEUCINE RICH PROTEIN-RELATED"/>
    <property type="match status" value="1"/>
</dbReference>
<dbReference type="PANTHER" id="PTHR40761">
    <property type="entry name" value="CONSERVED INTEGRAL MEMBRANE ALANINE VALINE AND LEUCINE RICH PROTEIN-RELATED"/>
    <property type="match status" value="1"/>
</dbReference>
<evidence type="ECO:0000256" key="2">
    <source>
        <dbReference type="SAM" id="SignalP"/>
    </source>
</evidence>
<sequence>MLTGILLALASALSFATAAAAQSTATRAIAVAAEPPTHRIARVVPVLALLPRIVRSRLWWTGMLFNVLGFACHASALHLGSISIVQALLCVQLMFALPFATAKLRRAPLVRDWFGSAAACLGIITLVTARGGVPQTFDRLRLLPYVVVIVAVLMGVLVGVAHVARSTLRTALIGTAAGIGFSLTAVLIVVTTHSLSTALTSWPTYVLPLSGLVAAILAQDAYASGSFPAALTAMTVADPIAAWLWGAVLFDAVPPTTPAALAGLTASGLLICTGVAVLANSPTLTRTHIA</sequence>
<keyword evidence="2" id="KW-0732">Signal</keyword>
<dbReference type="NCBIfam" id="NF038012">
    <property type="entry name" value="DMT_1"/>
    <property type="match status" value="1"/>
</dbReference>
<reference evidence="4" key="1">
    <citation type="journal article" date="2019" name="Int. J. Syst. Evol. Microbiol.">
        <title>The Global Catalogue of Microorganisms (GCM) 10K type strain sequencing project: providing services to taxonomists for standard genome sequencing and annotation.</title>
        <authorList>
            <consortium name="The Broad Institute Genomics Platform"/>
            <consortium name="The Broad Institute Genome Sequencing Center for Infectious Disease"/>
            <person name="Wu L."/>
            <person name="Ma J."/>
        </authorList>
    </citation>
    <scope>NUCLEOTIDE SEQUENCE [LARGE SCALE GENOMIC DNA]</scope>
    <source>
        <strain evidence="4">CGMCC 4.7289</strain>
    </source>
</reference>
<feature type="transmembrane region" description="Helical" evidence="1">
    <location>
        <begin position="82"/>
        <end position="101"/>
    </location>
</feature>
<feature type="transmembrane region" description="Helical" evidence="1">
    <location>
        <begin position="58"/>
        <end position="76"/>
    </location>
</feature>
<dbReference type="SUPFAM" id="SSF103481">
    <property type="entry name" value="Multidrug resistance efflux transporter EmrE"/>
    <property type="match status" value="1"/>
</dbReference>
<evidence type="ECO:0000313" key="4">
    <source>
        <dbReference type="Proteomes" id="UP001595816"/>
    </source>
</evidence>
<dbReference type="EMBL" id="JBHSAY010000009">
    <property type="protein sequence ID" value="MFC4132601.1"/>
    <property type="molecule type" value="Genomic_DNA"/>
</dbReference>
<feature type="transmembrane region" description="Helical" evidence="1">
    <location>
        <begin position="230"/>
        <end position="253"/>
    </location>
</feature>
<evidence type="ECO:0000313" key="3">
    <source>
        <dbReference type="EMBL" id="MFC4132601.1"/>
    </source>
</evidence>
<gene>
    <name evidence="3" type="ORF">ACFOZ4_18485</name>
</gene>
<proteinExistence type="predicted"/>
<feature type="transmembrane region" description="Helical" evidence="1">
    <location>
        <begin position="171"/>
        <end position="190"/>
    </location>
</feature>
<feature type="transmembrane region" description="Helical" evidence="1">
    <location>
        <begin position="202"/>
        <end position="218"/>
    </location>
</feature>
<feature type="transmembrane region" description="Helical" evidence="1">
    <location>
        <begin position="259"/>
        <end position="279"/>
    </location>
</feature>
<name>A0ABV8LNM1_9ACTN</name>
<feature type="signal peptide" evidence="2">
    <location>
        <begin position="1"/>
        <end position="20"/>
    </location>
</feature>
<keyword evidence="1" id="KW-1133">Transmembrane helix</keyword>
<dbReference type="InterPro" id="IPR037185">
    <property type="entry name" value="EmrE-like"/>
</dbReference>
<dbReference type="RefSeq" id="WP_253752964.1">
    <property type="nucleotide sequence ID" value="NZ_JAMZDZ010000001.1"/>
</dbReference>
<feature type="chain" id="PRO_5045770275" evidence="2">
    <location>
        <begin position="21"/>
        <end position="290"/>
    </location>
</feature>
<protein>
    <submittedName>
        <fullName evidence="3">DMT family transporter</fullName>
    </submittedName>
</protein>
<keyword evidence="4" id="KW-1185">Reference proteome</keyword>
<feature type="transmembrane region" description="Helical" evidence="1">
    <location>
        <begin position="113"/>
        <end position="133"/>
    </location>
</feature>
<comment type="caution">
    <text evidence="3">The sequence shown here is derived from an EMBL/GenBank/DDBJ whole genome shotgun (WGS) entry which is preliminary data.</text>
</comment>
<accession>A0ABV8LNM1</accession>
<dbReference type="Proteomes" id="UP001595816">
    <property type="component" value="Unassembled WGS sequence"/>
</dbReference>
<feature type="transmembrane region" description="Helical" evidence="1">
    <location>
        <begin position="145"/>
        <end position="164"/>
    </location>
</feature>
<organism evidence="3 4">
    <name type="scientific">Hamadaea flava</name>
    <dbReference type="NCBI Taxonomy" id="1742688"/>
    <lineage>
        <taxon>Bacteria</taxon>
        <taxon>Bacillati</taxon>
        <taxon>Actinomycetota</taxon>
        <taxon>Actinomycetes</taxon>
        <taxon>Micromonosporales</taxon>
        <taxon>Micromonosporaceae</taxon>
        <taxon>Hamadaea</taxon>
    </lineage>
</organism>